<dbReference type="SMART" id="SM00385">
    <property type="entry name" value="CYCLIN"/>
    <property type="match status" value="1"/>
</dbReference>
<feature type="compositionally biased region" description="Low complexity" evidence="6">
    <location>
        <begin position="335"/>
        <end position="357"/>
    </location>
</feature>
<accession>A0A9P6WH69</accession>
<comment type="caution">
    <text evidence="8">The sequence shown here is derived from an EMBL/GenBank/DDBJ whole genome shotgun (WGS) entry which is preliminary data.</text>
</comment>
<gene>
    <name evidence="8" type="ORF">C6P45_004128</name>
</gene>
<dbReference type="OrthoDB" id="5590282at2759"/>
<dbReference type="GO" id="GO:0016538">
    <property type="term" value="F:cyclin-dependent protein serine/threonine kinase regulator activity"/>
    <property type="evidence" value="ECO:0007669"/>
    <property type="project" value="UniProtKB-ARBA"/>
</dbReference>
<evidence type="ECO:0000313" key="8">
    <source>
        <dbReference type="EMBL" id="KAG0672113.1"/>
    </source>
</evidence>
<dbReference type="FunFam" id="1.10.472.10:FF:000010">
    <property type="entry name" value="G1/S-specific cyclin Cln1"/>
    <property type="match status" value="1"/>
</dbReference>
<organism evidence="8 9">
    <name type="scientific">Maudiozyma exigua</name>
    <name type="common">Yeast</name>
    <name type="synonym">Kazachstania exigua</name>
    <dbReference type="NCBI Taxonomy" id="34358"/>
    <lineage>
        <taxon>Eukaryota</taxon>
        <taxon>Fungi</taxon>
        <taxon>Dikarya</taxon>
        <taxon>Ascomycota</taxon>
        <taxon>Saccharomycotina</taxon>
        <taxon>Saccharomycetes</taxon>
        <taxon>Saccharomycetales</taxon>
        <taxon>Saccharomycetaceae</taxon>
        <taxon>Maudiozyma</taxon>
    </lineage>
</organism>
<dbReference type="Gene3D" id="1.10.472.10">
    <property type="entry name" value="Cyclin-like"/>
    <property type="match status" value="1"/>
</dbReference>
<dbReference type="Proteomes" id="UP000750334">
    <property type="component" value="Unassembled WGS sequence"/>
</dbReference>
<keyword evidence="9" id="KW-1185">Reference proteome</keyword>
<sequence length="420" mass="48933">MSVNKSQSVSHQDNFVNLYEMAKSRRQTSYIKSMNTNLVKRELMNHQRTIKEYHRELSKHLYNLEKSNEQFTEINQSGKNLSCFKSQPYINSDMRYLIFEFLMCCHSRLSLTTSTLFQTFNLVDRYTSKYILKNTNYQLVALTCLWISAKFFDIKKNIPSTRILENLCCMQYTSKQFIATEFQILQSLNWEINSTPTADSFIDMILFEKTLTLVDKTLNVNEIKILSIMLCELCEFKPEIAYKLSASKLAETTTTIALMIEQFSKNKQWYKIPKQQESLLDIVFDGNEIIPASFKLKYDDNKLAKFISFIKRFKEEKIMNDYITSIIENGERLNSRSNSTVSTTSSTESKNTASSNSHNGTSYNQSSRNRNTPDINSKRKNGTGRDVIMPLTPTTPIYLKKRYHEEVSETNTNDFKRVCK</sequence>
<evidence type="ECO:0000259" key="7">
    <source>
        <dbReference type="SMART" id="SM00385"/>
    </source>
</evidence>
<dbReference type="GO" id="GO:0044772">
    <property type="term" value="P:mitotic cell cycle phase transition"/>
    <property type="evidence" value="ECO:0007669"/>
    <property type="project" value="UniProtKB-ARBA"/>
</dbReference>
<evidence type="ECO:0000313" key="9">
    <source>
        <dbReference type="Proteomes" id="UP000750334"/>
    </source>
</evidence>
<dbReference type="InterPro" id="IPR048258">
    <property type="entry name" value="Cyclins_cyclin-box"/>
</dbReference>
<feature type="compositionally biased region" description="Polar residues" evidence="6">
    <location>
        <begin position="358"/>
        <end position="375"/>
    </location>
</feature>
<dbReference type="EMBL" id="PUHR01000005">
    <property type="protein sequence ID" value="KAG0672113.1"/>
    <property type="molecule type" value="Genomic_DNA"/>
</dbReference>
<evidence type="ECO:0000256" key="1">
    <source>
        <dbReference type="ARBA" id="ARBA00008742"/>
    </source>
</evidence>
<dbReference type="GO" id="GO:0051301">
    <property type="term" value="P:cell division"/>
    <property type="evidence" value="ECO:0007669"/>
    <property type="project" value="UniProtKB-KW"/>
</dbReference>
<dbReference type="Pfam" id="PF00134">
    <property type="entry name" value="Cyclin_N"/>
    <property type="match status" value="1"/>
</dbReference>
<dbReference type="GO" id="GO:0044843">
    <property type="term" value="P:cell cycle G1/S phase transition"/>
    <property type="evidence" value="ECO:0007669"/>
    <property type="project" value="UniProtKB-ARBA"/>
</dbReference>
<dbReference type="SUPFAM" id="SSF47954">
    <property type="entry name" value="Cyclin-like"/>
    <property type="match status" value="1"/>
</dbReference>
<comment type="similarity">
    <text evidence="1 5">Belongs to the cyclin family.</text>
</comment>
<reference evidence="8 9" key="1">
    <citation type="submission" date="2020-11" db="EMBL/GenBank/DDBJ databases">
        <title>Kefir isolates.</title>
        <authorList>
            <person name="Marcisauskas S."/>
            <person name="Kim Y."/>
            <person name="Blasche S."/>
        </authorList>
    </citation>
    <scope>NUCLEOTIDE SEQUENCE [LARGE SCALE GENOMIC DNA]</scope>
    <source>
        <strain evidence="8 9">OG2</strain>
    </source>
</reference>
<feature type="region of interest" description="Disordered" evidence="6">
    <location>
        <begin position="334"/>
        <end position="393"/>
    </location>
</feature>
<keyword evidence="2" id="KW-0132">Cell division</keyword>
<evidence type="ECO:0000256" key="5">
    <source>
        <dbReference type="RuleBase" id="RU000383"/>
    </source>
</evidence>
<dbReference type="GO" id="GO:0051726">
    <property type="term" value="P:regulation of cell cycle"/>
    <property type="evidence" value="ECO:0007669"/>
    <property type="project" value="UniProtKB-ARBA"/>
</dbReference>
<dbReference type="PROSITE" id="PS00292">
    <property type="entry name" value="CYCLINS"/>
    <property type="match status" value="1"/>
</dbReference>
<proteinExistence type="inferred from homology"/>
<dbReference type="AlphaFoldDB" id="A0A9P6WH69"/>
<keyword evidence="3 5" id="KW-0195">Cyclin</keyword>
<evidence type="ECO:0000256" key="3">
    <source>
        <dbReference type="ARBA" id="ARBA00023127"/>
    </source>
</evidence>
<evidence type="ECO:0000256" key="2">
    <source>
        <dbReference type="ARBA" id="ARBA00022618"/>
    </source>
</evidence>
<evidence type="ECO:0000256" key="6">
    <source>
        <dbReference type="SAM" id="MobiDB-lite"/>
    </source>
</evidence>
<dbReference type="PANTHER" id="PTHR10177">
    <property type="entry name" value="CYCLINS"/>
    <property type="match status" value="1"/>
</dbReference>
<dbReference type="InterPro" id="IPR013763">
    <property type="entry name" value="Cyclin-like_dom"/>
</dbReference>
<feature type="domain" description="Cyclin-like" evidence="7">
    <location>
        <begin position="100"/>
        <end position="186"/>
    </location>
</feature>
<dbReference type="InterPro" id="IPR036915">
    <property type="entry name" value="Cyclin-like_sf"/>
</dbReference>
<protein>
    <recommendedName>
        <fullName evidence="7">Cyclin-like domain-containing protein</fullName>
    </recommendedName>
</protein>
<keyword evidence="4" id="KW-0131">Cell cycle</keyword>
<dbReference type="InterPro" id="IPR006671">
    <property type="entry name" value="Cyclin_N"/>
</dbReference>
<dbReference type="InterPro" id="IPR039361">
    <property type="entry name" value="Cyclin"/>
</dbReference>
<name>A0A9P6WH69_MAUEX</name>
<evidence type="ECO:0000256" key="4">
    <source>
        <dbReference type="ARBA" id="ARBA00023306"/>
    </source>
</evidence>